<reference evidence="1" key="1">
    <citation type="submission" date="2014-08" db="EMBL/GenBank/DDBJ databases">
        <authorList>
            <person name="Falentin Helene"/>
        </authorList>
    </citation>
    <scope>NUCLEOTIDE SEQUENCE</scope>
</reference>
<name>A0A0B7NRF1_PROFF</name>
<dbReference type="AlphaFoldDB" id="A0A0B7NRF1"/>
<sequence length="35" mass="3884">MTTAEPVSFTVFETCQPTFPTCRLLRLSQLGTPLP</sequence>
<organism evidence="1">
    <name type="scientific">Propionibacterium freudenreichii subsp. freudenreichii</name>
    <dbReference type="NCBI Taxonomy" id="66712"/>
    <lineage>
        <taxon>Bacteria</taxon>
        <taxon>Bacillati</taxon>
        <taxon>Actinomycetota</taxon>
        <taxon>Actinomycetes</taxon>
        <taxon>Propionibacteriales</taxon>
        <taxon>Propionibacteriaceae</taxon>
        <taxon>Propionibacterium</taxon>
    </lineage>
</organism>
<accession>A0A0B7NRF1</accession>
<proteinExistence type="predicted"/>
<evidence type="ECO:0000313" key="1">
    <source>
        <dbReference type="EMBL" id="CEP26440.1"/>
    </source>
</evidence>
<protein>
    <submittedName>
        <fullName evidence="1">Uncharacterized protein</fullName>
    </submittedName>
</protein>
<dbReference type="EMBL" id="LM676412">
    <property type="protein sequence ID" value="CEP26440.1"/>
    <property type="molecule type" value="Genomic_DNA"/>
</dbReference>
<gene>
    <name evidence="1" type="ORF">PFCIRM138_07565</name>
</gene>